<dbReference type="Gene3D" id="3.10.105.10">
    <property type="entry name" value="Dipeptide-binding Protein, Domain 3"/>
    <property type="match status" value="1"/>
</dbReference>
<evidence type="ECO:0000313" key="5">
    <source>
        <dbReference type="Proteomes" id="UP000194632"/>
    </source>
</evidence>
<dbReference type="Pfam" id="PF00496">
    <property type="entry name" value="SBP_bac_5"/>
    <property type="match status" value="1"/>
</dbReference>
<evidence type="ECO:0000256" key="2">
    <source>
        <dbReference type="SAM" id="Phobius"/>
    </source>
</evidence>
<accession>A0A243QE52</accession>
<dbReference type="SUPFAM" id="SSF53850">
    <property type="entry name" value="Periplasmic binding protein-like II"/>
    <property type="match status" value="1"/>
</dbReference>
<gene>
    <name evidence="4" type="ORF">CA982_06860</name>
</gene>
<feature type="domain" description="Solute-binding protein family 5" evidence="3">
    <location>
        <begin position="127"/>
        <end position="394"/>
    </location>
</feature>
<dbReference type="InterPro" id="IPR000914">
    <property type="entry name" value="SBP_5_dom"/>
</dbReference>
<evidence type="ECO:0000259" key="3">
    <source>
        <dbReference type="Pfam" id="PF00496"/>
    </source>
</evidence>
<feature type="compositionally biased region" description="Pro residues" evidence="1">
    <location>
        <begin position="551"/>
        <end position="562"/>
    </location>
</feature>
<comment type="caution">
    <text evidence="4">The sequence shown here is derived from an EMBL/GenBank/DDBJ whole genome shotgun (WGS) entry which is preliminary data.</text>
</comment>
<keyword evidence="5" id="KW-1185">Reference proteome</keyword>
<keyword evidence="2" id="KW-1133">Transmembrane helix</keyword>
<reference evidence="4 5" key="1">
    <citation type="submission" date="2017-05" db="EMBL/GenBank/DDBJ databases">
        <title>Biotechnological potential of actinobacteria isolated from South African environments.</title>
        <authorList>
            <person name="Le Roes-Hill M."/>
            <person name="Prins A."/>
            <person name="Durrell K.A."/>
        </authorList>
    </citation>
    <scope>NUCLEOTIDE SEQUENCE [LARGE SCALE GENOMIC DNA]</scope>
    <source>
        <strain evidence="4">BS2</strain>
    </source>
</reference>
<dbReference type="AlphaFoldDB" id="A0A243QE52"/>
<dbReference type="RefSeq" id="WP_086534583.1">
    <property type="nucleotide sequence ID" value="NZ_NGFO01000006.1"/>
</dbReference>
<dbReference type="EMBL" id="NGFO01000006">
    <property type="protein sequence ID" value="OUC79606.1"/>
    <property type="molecule type" value="Genomic_DNA"/>
</dbReference>
<dbReference type="GO" id="GO:0015833">
    <property type="term" value="P:peptide transport"/>
    <property type="evidence" value="ECO:0007669"/>
    <property type="project" value="TreeGrafter"/>
</dbReference>
<evidence type="ECO:0000313" key="4">
    <source>
        <dbReference type="EMBL" id="OUC79606.1"/>
    </source>
</evidence>
<dbReference type="Gene3D" id="3.90.76.10">
    <property type="entry name" value="Dipeptide-binding Protein, Domain 1"/>
    <property type="match status" value="1"/>
</dbReference>
<dbReference type="GO" id="GO:1904680">
    <property type="term" value="F:peptide transmembrane transporter activity"/>
    <property type="evidence" value="ECO:0007669"/>
    <property type="project" value="TreeGrafter"/>
</dbReference>
<dbReference type="STRING" id="417102.CA982_06860"/>
<feature type="region of interest" description="Disordered" evidence="1">
    <location>
        <begin position="397"/>
        <end position="446"/>
    </location>
</feature>
<dbReference type="PANTHER" id="PTHR30290:SF65">
    <property type="entry name" value="MONOACYL PHOSPHATIDYLINOSITOL TETRAMANNOSIDE-BINDING PROTEIN LPQW-RELATED"/>
    <property type="match status" value="1"/>
</dbReference>
<evidence type="ECO:0000256" key="1">
    <source>
        <dbReference type="SAM" id="MobiDB-lite"/>
    </source>
</evidence>
<dbReference type="CDD" id="cd08501">
    <property type="entry name" value="PBP2_Lpqw"/>
    <property type="match status" value="1"/>
</dbReference>
<dbReference type="OrthoDB" id="9803988at2"/>
<protein>
    <submittedName>
        <fullName evidence="4">ABC transporter substrate-binding protein</fullName>
    </submittedName>
</protein>
<dbReference type="PANTHER" id="PTHR30290">
    <property type="entry name" value="PERIPLASMIC BINDING COMPONENT OF ABC TRANSPORTER"/>
    <property type="match status" value="1"/>
</dbReference>
<dbReference type="InterPro" id="IPR039424">
    <property type="entry name" value="SBP_5"/>
</dbReference>
<dbReference type="Proteomes" id="UP000194632">
    <property type="component" value="Unassembled WGS sequence"/>
</dbReference>
<keyword evidence="2" id="KW-0812">Transmembrane</keyword>
<proteinExistence type="predicted"/>
<feature type="compositionally biased region" description="Low complexity" evidence="1">
    <location>
        <begin position="398"/>
        <end position="444"/>
    </location>
</feature>
<dbReference type="Gene3D" id="3.40.190.10">
    <property type="entry name" value="Periplasmic binding protein-like II"/>
    <property type="match status" value="1"/>
</dbReference>
<sequence length="657" mass="68593">MGVSEVNRARPQQGRETTNRARGRLLGVVSCGIALLVVLTACMSDPPPPVRDTGPPPTPTEYPVEKTIYIATDSVGSGFNPHIAADQNPVTTAVAAMTLPSAFAPVQTPGGTVWELQRSFVTSAEVTSRAPFTVTYRIHTDAQWSDGLPVTGDDFNFLWQQMSRQPNVVAPAGYRLIDSVQSREGGKVVEVRFERPFPAWRELFTGLLPSHVLKGAPAGFQTGMDTGKPVSAGPYAIVGIDKTRDEVRLARNDRYWVTPPRLDQIVLRRAGTSAQMLDSVRSGDSAMVALGASPATDAELKALPGLETARSLTSRSLGVSVNARTDAMSSVEVRRAILGLVDPRLTTFAGAGDWVVEPFANTVFAPSDPGYTPVDRPRVGPAEIDALLGSAGYRRAAPEPVGSASPVPSASSESSSRAPSSVSPSSPPASGSPSAGGSTTPGATDAPIEGLVEVPELPEGILPFQRDGQDLIVRVGAVAGDPRTTSAASSIVDQLRGAGVRAQVVTLPNSELYGSALTNKRVDLVVGWSGLGVPPAASLASQVDCNQPKPGTEPSPATPPTPTSIAPSGGDPGDSYASNISGLCDPRLIELARTALSEDDPIPTLNEAEPLLSAQAIYLPLYQDSMVVGTTPAVRDVPLTGPIQVSIFGTAVNWELS</sequence>
<keyword evidence="2" id="KW-0472">Membrane</keyword>
<organism evidence="4 5">
    <name type="scientific">Gordonia lacunae</name>
    <dbReference type="NCBI Taxonomy" id="417102"/>
    <lineage>
        <taxon>Bacteria</taxon>
        <taxon>Bacillati</taxon>
        <taxon>Actinomycetota</taxon>
        <taxon>Actinomycetes</taxon>
        <taxon>Mycobacteriales</taxon>
        <taxon>Gordoniaceae</taxon>
        <taxon>Gordonia</taxon>
    </lineage>
</organism>
<name>A0A243QE52_9ACTN</name>
<feature type="region of interest" description="Disordered" evidence="1">
    <location>
        <begin position="541"/>
        <end position="577"/>
    </location>
</feature>
<feature type="transmembrane region" description="Helical" evidence="2">
    <location>
        <begin position="21"/>
        <end position="41"/>
    </location>
</feature>